<dbReference type="AlphaFoldDB" id="A0A8H6KB03"/>
<gene>
    <name evidence="2" type="ORF">CPLU01_08733</name>
</gene>
<accession>A0A8H6KB03</accession>
<dbReference type="EMBL" id="WIGO01000128">
    <property type="protein sequence ID" value="KAF6828025.1"/>
    <property type="molecule type" value="Genomic_DNA"/>
</dbReference>
<evidence type="ECO:0000313" key="2">
    <source>
        <dbReference type="EMBL" id="KAF6828025.1"/>
    </source>
</evidence>
<sequence length="428" mass="49582">MERDYWLYATKRMFRTRINKWGLDKKLKEDEVLEMLRLKRQRDAIGKRSHLEKQVRTAGASSSKVLDVSCRTPSPVPQLLQPALETRVQEDILRLLRDHINGCVEGRMWTVSRSGQNLYGLGQRAGFDRAWTWFRELATACHLLAAQRPNAAFSVLNRGLGSVKRLIRDNDPQFFCRTLERLLILPNDMWRSLVGFISEMHQVILGQQHPMSLIWTHIGYMNEESWGYFNDKLIECSKNCFAVYYSLGDHMVRRLHVMAAQRSRLRRYGDGDACSEPVLNYLQNAVASTTTDNLWDRIRTMLRVAEWQMGAGRNEAALEKLTQAGLLFKQRLPHYENRWQLQTRYYDCMDLSFYKTGDYEESVRYGLKAYEILRKNAGAGSPKTLRAASKIARTYEAIGNYEEANMWMGVLEESITDDFSNMTLGTAT</sequence>
<dbReference type="SUPFAM" id="SSF48452">
    <property type="entry name" value="TPR-like"/>
    <property type="match status" value="1"/>
</dbReference>
<dbReference type="InterPro" id="IPR011990">
    <property type="entry name" value="TPR-like_helical_dom_sf"/>
</dbReference>
<protein>
    <recommendedName>
        <fullName evidence="1">Clr5 domain-containing protein</fullName>
    </recommendedName>
</protein>
<dbReference type="Gene3D" id="1.25.40.10">
    <property type="entry name" value="Tetratricopeptide repeat domain"/>
    <property type="match status" value="1"/>
</dbReference>
<reference evidence="2" key="1">
    <citation type="journal article" date="2020" name="Phytopathology">
        <title>Genome Sequence Resources of Colletotrichum truncatum, C. plurivorum, C. musicola, and C. sojae: Four Species Pathogenic to Soybean (Glycine max).</title>
        <authorList>
            <person name="Rogerio F."/>
            <person name="Boufleur T.R."/>
            <person name="Ciampi-Guillardi M."/>
            <person name="Sukno S.A."/>
            <person name="Thon M.R."/>
            <person name="Massola Junior N.S."/>
            <person name="Baroncelli R."/>
        </authorList>
    </citation>
    <scope>NUCLEOTIDE SEQUENCE</scope>
    <source>
        <strain evidence="2">LFN00145</strain>
    </source>
</reference>
<proteinExistence type="predicted"/>
<name>A0A8H6KB03_9PEZI</name>
<dbReference type="Proteomes" id="UP000654918">
    <property type="component" value="Unassembled WGS sequence"/>
</dbReference>
<feature type="domain" description="Clr5" evidence="1">
    <location>
        <begin position="1"/>
        <end position="25"/>
    </location>
</feature>
<dbReference type="Pfam" id="PF13424">
    <property type="entry name" value="TPR_12"/>
    <property type="match status" value="1"/>
</dbReference>
<keyword evidence="3" id="KW-1185">Reference proteome</keyword>
<comment type="caution">
    <text evidence="2">The sequence shown here is derived from an EMBL/GenBank/DDBJ whole genome shotgun (WGS) entry which is preliminary data.</text>
</comment>
<evidence type="ECO:0000313" key="3">
    <source>
        <dbReference type="Proteomes" id="UP000654918"/>
    </source>
</evidence>
<organism evidence="2 3">
    <name type="scientific">Colletotrichum plurivorum</name>
    <dbReference type="NCBI Taxonomy" id="2175906"/>
    <lineage>
        <taxon>Eukaryota</taxon>
        <taxon>Fungi</taxon>
        <taxon>Dikarya</taxon>
        <taxon>Ascomycota</taxon>
        <taxon>Pezizomycotina</taxon>
        <taxon>Sordariomycetes</taxon>
        <taxon>Hypocreomycetidae</taxon>
        <taxon>Glomerellales</taxon>
        <taxon>Glomerellaceae</taxon>
        <taxon>Colletotrichum</taxon>
        <taxon>Colletotrichum orchidearum species complex</taxon>
    </lineage>
</organism>
<evidence type="ECO:0000259" key="1">
    <source>
        <dbReference type="Pfam" id="PF14420"/>
    </source>
</evidence>
<dbReference type="InterPro" id="IPR025676">
    <property type="entry name" value="Clr5_dom"/>
</dbReference>
<dbReference type="Pfam" id="PF14420">
    <property type="entry name" value="Clr5"/>
    <property type="match status" value="1"/>
</dbReference>